<reference evidence="1" key="1">
    <citation type="submission" date="2014-07" db="EMBL/GenBank/DDBJ databases">
        <title>Identification of a novel salt tolerance gene in wild soybean by whole-genome sequencing.</title>
        <authorList>
            <person name="Lam H.-M."/>
            <person name="Qi X."/>
            <person name="Li M.-W."/>
            <person name="Liu X."/>
            <person name="Xie M."/>
            <person name="Ni M."/>
            <person name="Xu X."/>
        </authorList>
    </citation>
    <scope>NUCLEOTIDE SEQUENCE [LARGE SCALE GENOMIC DNA]</scope>
    <source>
        <tissue evidence="1">Root</tissue>
    </source>
</reference>
<protein>
    <submittedName>
        <fullName evidence="1">Uncharacterized protein</fullName>
    </submittedName>
</protein>
<dbReference type="PANTHER" id="PTHR48245">
    <property type="match status" value="1"/>
</dbReference>
<organism evidence="1">
    <name type="scientific">Glycine soja</name>
    <name type="common">Wild soybean</name>
    <dbReference type="NCBI Taxonomy" id="3848"/>
    <lineage>
        <taxon>Eukaryota</taxon>
        <taxon>Viridiplantae</taxon>
        <taxon>Streptophyta</taxon>
        <taxon>Embryophyta</taxon>
        <taxon>Tracheophyta</taxon>
        <taxon>Spermatophyta</taxon>
        <taxon>Magnoliopsida</taxon>
        <taxon>eudicotyledons</taxon>
        <taxon>Gunneridae</taxon>
        <taxon>Pentapetalae</taxon>
        <taxon>rosids</taxon>
        <taxon>fabids</taxon>
        <taxon>Fabales</taxon>
        <taxon>Fabaceae</taxon>
        <taxon>Papilionoideae</taxon>
        <taxon>50 kb inversion clade</taxon>
        <taxon>NPAAA clade</taxon>
        <taxon>indigoferoid/millettioid clade</taxon>
        <taxon>Phaseoleae</taxon>
        <taxon>Glycine</taxon>
        <taxon>Glycine subgen. Soja</taxon>
    </lineage>
</organism>
<name>A0A0B2NVC9_GLYSO</name>
<evidence type="ECO:0000313" key="1">
    <source>
        <dbReference type="EMBL" id="KHM99436.1"/>
    </source>
</evidence>
<dbReference type="AlphaFoldDB" id="A0A0B2NVC9"/>
<proteinExistence type="predicted"/>
<dbReference type="Proteomes" id="UP000053555">
    <property type="component" value="Unassembled WGS sequence"/>
</dbReference>
<sequence length="91" mass="10395">MQHLARQPQDQRSGHCLRKKLGEIDMYVKMRITCTWTKKPYETLLFAGIGIGLFLRSLGEGQRRLPSGRPKPLVRYNSGRARVLVVNQSSV</sequence>
<dbReference type="EMBL" id="KN671661">
    <property type="protein sequence ID" value="KHM99436.1"/>
    <property type="molecule type" value="Genomic_DNA"/>
</dbReference>
<accession>A0A0B2NVC9</accession>
<gene>
    <name evidence="1" type="ORF">glysoja_046509</name>
</gene>
<dbReference type="PANTHER" id="PTHR48245:SF1">
    <property type="match status" value="1"/>
</dbReference>